<name>A0AAV1RQ16_9ROSI</name>
<evidence type="ECO:0000313" key="2">
    <source>
        <dbReference type="Proteomes" id="UP001314170"/>
    </source>
</evidence>
<keyword evidence="2" id="KW-1185">Reference proteome</keyword>
<dbReference type="AlphaFoldDB" id="A0AAV1RQ16"/>
<dbReference type="EMBL" id="CAWUPB010001108">
    <property type="protein sequence ID" value="CAK7337622.1"/>
    <property type="molecule type" value="Genomic_DNA"/>
</dbReference>
<comment type="caution">
    <text evidence="1">The sequence shown here is derived from an EMBL/GenBank/DDBJ whole genome shotgun (WGS) entry which is preliminary data.</text>
</comment>
<protein>
    <submittedName>
        <fullName evidence="1">Uncharacterized protein</fullName>
    </submittedName>
</protein>
<reference evidence="1 2" key="1">
    <citation type="submission" date="2024-01" db="EMBL/GenBank/DDBJ databases">
        <authorList>
            <person name="Waweru B."/>
        </authorList>
    </citation>
    <scope>NUCLEOTIDE SEQUENCE [LARGE SCALE GENOMIC DNA]</scope>
</reference>
<sequence length="83" mass="9272">MNVGTLGYMAINLQAFQVRYVSPFVVGMILRPRPRIRIRAYLLKASRKNLCPAEHIPPKKLLAKDENMQDCGDGFGKAEPAEG</sequence>
<dbReference type="Proteomes" id="UP001314170">
    <property type="component" value="Unassembled WGS sequence"/>
</dbReference>
<accession>A0AAV1RQ16</accession>
<proteinExistence type="predicted"/>
<gene>
    <name evidence="1" type="ORF">DCAF_LOCUS12660</name>
</gene>
<organism evidence="1 2">
    <name type="scientific">Dovyalis caffra</name>
    <dbReference type="NCBI Taxonomy" id="77055"/>
    <lineage>
        <taxon>Eukaryota</taxon>
        <taxon>Viridiplantae</taxon>
        <taxon>Streptophyta</taxon>
        <taxon>Embryophyta</taxon>
        <taxon>Tracheophyta</taxon>
        <taxon>Spermatophyta</taxon>
        <taxon>Magnoliopsida</taxon>
        <taxon>eudicotyledons</taxon>
        <taxon>Gunneridae</taxon>
        <taxon>Pentapetalae</taxon>
        <taxon>rosids</taxon>
        <taxon>fabids</taxon>
        <taxon>Malpighiales</taxon>
        <taxon>Salicaceae</taxon>
        <taxon>Flacourtieae</taxon>
        <taxon>Dovyalis</taxon>
    </lineage>
</organism>
<evidence type="ECO:0000313" key="1">
    <source>
        <dbReference type="EMBL" id="CAK7337622.1"/>
    </source>
</evidence>